<evidence type="ECO:0000313" key="2">
    <source>
        <dbReference type="Proteomes" id="UP001152599"/>
    </source>
</evidence>
<dbReference type="PANTHER" id="PTHR43861">
    <property type="entry name" value="TRANS-ACONITATE 2-METHYLTRANSFERASE-RELATED"/>
    <property type="match status" value="1"/>
</dbReference>
<dbReference type="GO" id="GO:0032259">
    <property type="term" value="P:methylation"/>
    <property type="evidence" value="ECO:0007669"/>
    <property type="project" value="UniProtKB-KW"/>
</dbReference>
<dbReference type="Proteomes" id="UP001152599">
    <property type="component" value="Unassembled WGS sequence"/>
</dbReference>
<dbReference type="EMBL" id="JANCMU010000001">
    <property type="protein sequence ID" value="MDG4945409.1"/>
    <property type="molecule type" value="Genomic_DNA"/>
</dbReference>
<evidence type="ECO:0000313" key="1">
    <source>
        <dbReference type="EMBL" id="MDG4945409.1"/>
    </source>
</evidence>
<dbReference type="Pfam" id="PF13489">
    <property type="entry name" value="Methyltransf_23"/>
    <property type="match status" value="1"/>
</dbReference>
<dbReference type="GO" id="GO:0008168">
    <property type="term" value="F:methyltransferase activity"/>
    <property type="evidence" value="ECO:0007669"/>
    <property type="project" value="UniProtKB-KW"/>
</dbReference>
<dbReference type="Gene3D" id="3.40.50.150">
    <property type="entry name" value="Vaccinia Virus protein VP39"/>
    <property type="match status" value="1"/>
</dbReference>
<keyword evidence="1" id="KW-0808">Transferase</keyword>
<dbReference type="AlphaFoldDB" id="A0A9X4MWR4"/>
<sequence length="279" mass="32552">MKQVNKFYEDYLVSNEKFQLKPVDKYPGLLKTFPFPPSDQLSKYYESEDYISHSDNSKGLINQLYYWVKSYNLKHKHKLIKKTTQGTKVLDYGCGTGEFVRYLNTQNLNAIGFEPNPVAFKIASEKDENNFYSNSEFLDDQKFDVITLWHVLEHIPNLFEELARLKNALNPNGKLFIAVPNYESFDAQYYQEYWAAYDVPRHLWHFNQTSFSKIADEFGMVIESIHPMKFDSFYASLLSEKYKGSSLGLFKAFGIGLVSNLKAMQNGQYSSLIYQLRLK</sequence>
<name>A0A9X4MWR4_9FLAO</name>
<dbReference type="InterPro" id="IPR029063">
    <property type="entry name" value="SAM-dependent_MTases_sf"/>
</dbReference>
<dbReference type="CDD" id="cd02440">
    <property type="entry name" value="AdoMet_MTases"/>
    <property type="match status" value="1"/>
</dbReference>
<keyword evidence="1" id="KW-0489">Methyltransferase</keyword>
<reference evidence="1" key="1">
    <citation type="submission" date="2022-07" db="EMBL/GenBank/DDBJ databases">
        <title>Description and genome-wide analysis of Profundicola chukchiensis gen. nov., sp. nov., marine bacteria isolated from bottom sediments of the Chukchi Sea.</title>
        <authorList>
            <person name="Romanenko L."/>
            <person name="Otstavnykh N."/>
            <person name="Kurilenko V."/>
            <person name="Eremeev V."/>
            <person name="Velansky P."/>
            <person name="Mikhailov V."/>
            <person name="Isaeva M."/>
        </authorList>
    </citation>
    <scope>NUCLEOTIDE SEQUENCE</scope>
    <source>
        <strain evidence="1">KMM 9713</strain>
    </source>
</reference>
<organism evidence="1 2">
    <name type="scientific">Profundicola chukchiensis</name>
    <dbReference type="NCBI Taxonomy" id="2961959"/>
    <lineage>
        <taxon>Bacteria</taxon>
        <taxon>Pseudomonadati</taxon>
        <taxon>Bacteroidota</taxon>
        <taxon>Flavobacteriia</taxon>
        <taxon>Flavobacteriales</taxon>
        <taxon>Weeksellaceae</taxon>
        <taxon>Profundicola</taxon>
    </lineage>
</organism>
<dbReference type="SUPFAM" id="SSF53335">
    <property type="entry name" value="S-adenosyl-L-methionine-dependent methyltransferases"/>
    <property type="match status" value="1"/>
</dbReference>
<dbReference type="RefSeq" id="WP_304420033.1">
    <property type="nucleotide sequence ID" value="NZ_JANCMU010000001.1"/>
</dbReference>
<proteinExistence type="predicted"/>
<protein>
    <submittedName>
        <fullName evidence="1">Class I SAM-dependent methyltransferase</fullName>
    </submittedName>
</protein>
<gene>
    <name evidence="1" type="ORF">NMK71_03200</name>
</gene>
<keyword evidence="2" id="KW-1185">Reference proteome</keyword>
<accession>A0A9X4MWR4</accession>
<comment type="caution">
    <text evidence="1">The sequence shown here is derived from an EMBL/GenBank/DDBJ whole genome shotgun (WGS) entry which is preliminary data.</text>
</comment>